<evidence type="ECO:0000313" key="1">
    <source>
        <dbReference type="EMBL" id="MBW88359.1"/>
    </source>
</evidence>
<sequence>MLDLFETCNNLLMMKVISDQNFFCEMTPFSNYFSWNLILFI</sequence>
<protein>
    <submittedName>
        <fullName evidence="1">Uncharacterized protein</fullName>
    </submittedName>
</protein>
<dbReference type="AlphaFoldDB" id="A0A2P2J4G1"/>
<accession>A0A2P2J4G1</accession>
<dbReference type="EMBL" id="GGEC01007876">
    <property type="protein sequence ID" value="MBW88359.1"/>
    <property type="molecule type" value="Transcribed_RNA"/>
</dbReference>
<proteinExistence type="predicted"/>
<reference evidence="1" key="1">
    <citation type="submission" date="2018-02" db="EMBL/GenBank/DDBJ databases">
        <title>Rhizophora mucronata_Transcriptome.</title>
        <authorList>
            <person name="Meera S.P."/>
            <person name="Sreeshan A."/>
            <person name="Augustine A."/>
        </authorList>
    </citation>
    <scope>NUCLEOTIDE SEQUENCE</scope>
    <source>
        <tissue evidence="1">Leaf</tissue>
    </source>
</reference>
<organism evidence="1">
    <name type="scientific">Rhizophora mucronata</name>
    <name type="common">Asiatic mangrove</name>
    <dbReference type="NCBI Taxonomy" id="61149"/>
    <lineage>
        <taxon>Eukaryota</taxon>
        <taxon>Viridiplantae</taxon>
        <taxon>Streptophyta</taxon>
        <taxon>Embryophyta</taxon>
        <taxon>Tracheophyta</taxon>
        <taxon>Spermatophyta</taxon>
        <taxon>Magnoliopsida</taxon>
        <taxon>eudicotyledons</taxon>
        <taxon>Gunneridae</taxon>
        <taxon>Pentapetalae</taxon>
        <taxon>rosids</taxon>
        <taxon>fabids</taxon>
        <taxon>Malpighiales</taxon>
        <taxon>Rhizophoraceae</taxon>
        <taxon>Rhizophora</taxon>
    </lineage>
</organism>
<name>A0A2P2J4G1_RHIMU</name>